<keyword evidence="1" id="KW-0732">Signal</keyword>
<evidence type="ECO:0000313" key="3">
    <source>
        <dbReference type="Proteomes" id="UP000032303"/>
    </source>
</evidence>
<reference evidence="2 3" key="1">
    <citation type="submission" date="2013-05" db="EMBL/GenBank/DDBJ databases">
        <title>Complete genome sequence of the lipase-producing bacterium Photobacterium gaetbulicola Gung47.</title>
        <authorList>
            <person name="Kim Y.-O."/>
        </authorList>
    </citation>
    <scope>NUCLEOTIDE SEQUENCE [LARGE SCALE GENOMIC DNA]</scope>
    <source>
        <strain evidence="2 3">Gung47</strain>
    </source>
</reference>
<dbReference type="KEGG" id="pgb:H744_2c2226"/>
<dbReference type="PATRIC" id="fig|658445.3.peg.4214"/>
<sequence length="226" mass="24497">MIRVALTALSTFILFACGGGSSSDSSEPSGVTMDEISVRTLGIDLVNISGASADFFVKESSGASSLFDEDNKVFSVTNFSSYYHSISWTSATPLEVDIGTQDTNSQTTHALQEDILMNNKEKLWAIAWNDEGSLTLSTNIQNPSPVEDKYRLRIFAVEDVTITVNSTAFSVTNLSKGNFSNQILLDNCNKELILGANQKDVCDLEVGKSYLLIVNGEDVLLAAEEK</sequence>
<evidence type="ECO:0008006" key="4">
    <source>
        <dbReference type="Google" id="ProtNLM"/>
    </source>
</evidence>
<dbReference type="PROSITE" id="PS51257">
    <property type="entry name" value="PROKAR_LIPOPROTEIN"/>
    <property type="match status" value="1"/>
</dbReference>
<protein>
    <recommendedName>
        <fullName evidence="4">Lipoprotein</fullName>
    </recommendedName>
</protein>
<name>A0A0C5WUZ2_9GAMM</name>
<accession>A0A0C5WUZ2</accession>
<dbReference type="HOGENOM" id="CLU_1155756_0_0_6"/>
<organism evidence="2 3">
    <name type="scientific">Photobacterium gaetbulicola Gung47</name>
    <dbReference type="NCBI Taxonomy" id="658445"/>
    <lineage>
        <taxon>Bacteria</taxon>
        <taxon>Pseudomonadati</taxon>
        <taxon>Pseudomonadota</taxon>
        <taxon>Gammaproteobacteria</taxon>
        <taxon>Vibrionales</taxon>
        <taxon>Vibrionaceae</taxon>
        <taxon>Photobacterium</taxon>
    </lineage>
</organism>
<proteinExistence type="predicted"/>
<evidence type="ECO:0000313" key="2">
    <source>
        <dbReference type="EMBL" id="AJR08889.1"/>
    </source>
</evidence>
<dbReference type="EMBL" id="CP005974">
    <property type="protein sequence ID" value="AJR08889.1"/>
    <property type="molecule type" value="Genomic_DNA"/>
</dbReference>
<dbReference type="AlphaFoldDB" id="A0A0C5WUZ2"/>
<dbReference type="Proteomes" id="UP000032303">
    <property type="component" value="Chromosome 2"/>
</dbReference>
<feature type="chain" id="PRO_5002184637" description="Lipoprotein" evidence="1">
    <location>
        <begin position="17"/>
        <end position="226"/>
    </location>
</feature>
<feature type="signal peptide" evidence="1">
    <location>
        <begin position="1"/>
        <end position="16"/>
    </location>
</feature>
<gene>
    <name evidence="2" type="ORF">H744_2c2226</name>
</gene>
<keyword evidence="3" id="KW-1185">Reference proteome</keyword>
<evidence type="ECO:0000256" key="1">
    <source>
        <dbReference type="SAM" id="SignalP"/>
    </source>
</evidence>